<dbReference type="PANTHER" id="PTHR37806:SF1">
    <property type="entry name" value="PEPTIDASE C39-LIKE DOMAIN-CONTAINING PROTEIN"/>
    <property type="match status" value="1"/>
</dbReference>
<keyword evidence="3" id="KW-1185">Reference proteome</keyword>
<dbReference type="InterPro" id="IPR039564">
    <property type="entry name" value="Peptidase_C39-like"/>
</dbReference>
<dbReference type="InterPro" id="IPR016997">
    <property type="entry name" value="UCP032442"/>
</dbReference>
<dbReference type="EMBL" id="JARQAJ010000002">
    <property type="protein sequence ID" value="MDT2758944.1"/>
    <property type="molecule type" value="Genomic_DNA"/>
</dbReference>
<dbReference type="PANTHER" id="PTHR37806">
    <property type="entry name" value="LMO0724 PROTEIN"/>
    <property type="match status" value="1"/>
</dbReference>
<dbReference type="PIRSF" id="PIRSF032442">
    <property type="entry name" value="UCP032442"/>
    <property type="match status" value="1"/>
</dbReference>
<organism evidence="2 3">
    <name type="scientific">Enterococcus xiangfangensis</name>
    <dbReference type="NCBI Taxonomy" id="1296537"/>
    <lineage>
        <taxon>Bacteria</taxon>
        <taxon>Bacillati</taxon>
        <taxon>Bacillota</taxon>
        <taxon>Bacilli</taxon>
        <taxon>Lactobacillales</taxon>
        <taxon>Enterococcaceae</taxon>
        <taxon>Enterococcus</taxon>
    </lineage>
</organism>
<evidence type="ECO:0000313" key="2">
    <source>
        <dbReference type="EMBL" id="MDT2758944.1"/>
    </source>
</evidence>
<protein>
    <submittedName>
        <fullName evidence="2">C39 family peptidase</fullName>
    </submittedName>
</protein>
<reference evidence="2" key="1">
    <citation type="submission" date="2023-03" db="EMBL/GenBank/DDBJ databases">
        <authorList>
            <person name="Shen W."/>
            <person name="Cai J."/>
        </authorList>
    </citation>
    <scope>NUCLEOTIDE SEQUENCE</scope>
    <source>
        <strain evidence="2">P66-3</strain>
    </source>
</reference>
<name>A0ABU3F8F2_9ENTE</name>
<accession>A0ABU3F8F2</accession>
<dbReference type="Proteomes" id="UP001181046">
    <property type="component" value="Unassembled WGS sequence"/>
</dbReference>
<evidence type="ECO:0000313" key="3">
    <source>
        <dbReference type="Proteomes" id="UP001181046"/>
    </source>
</evidence>
<dbReference type="Gene3D" id="3.90.70.10">
    <property type="entry name" value="Cysteine proteinases"/>
    <property type="match status" value="1"/>
</dbReference>
<gene>
    <name evidence="2" type="ORF">P7H27_04130</name>
</gene>
<proteinExistence type="predicted"/>
<dbReference type="RefSeq" id="WP_137617993.1">
    <property type="nucleotide sequence ID" value="NZ_BJDX01000002.1"/>
</dbReference>
<evidence type="ECO:0000259" key="1">
    <source>
        <dbReference type="Pfam" id="PF13529"/>
    </source>
</evidence>
<comment type="caution">
    <text evidence="2">The sequence shown here is derived from an EMBL/GenBank/DDBJ whole genome shotgun (WGS) entry which is preliminary data.</text>
</comment>
<sequence>MKRVILLMILLVGAVGAIYLSKEKNEVAEIVKVIEQPQPKEKIMLDVPLENQFSGEALGNGCEVTALSMLLRYYDYDINKNKLAAELDYQPLYTASGKHGNPHLGFVGEITGGDGTMGVAVEPIAKLAKKYVNEDYRVVASKKLSFNEMIKVIANGTPVWIIATVDFQVPTKHDFMQWETDQGTMRVTALIHSAVITGFDRSKKIVYVNDPHGYHNRKVSWTDLEKIYDQMDRQSLYLEKID</sequence>
<dbReference type="Pfam" id="PF13529">
    <property type="entry name" value="Peptidase_C39_2"/>
    <property type="match status" value="1"/>
</dbReference>
<feature type="domain" description="Peptidase C39-like" evidence="1">
    <location>
        <begin position="45"/>
        <end position="212"/>
    </location>
</feature>